<organism evidence="2 3">
    <name type="scientific">Datura stramonium</name>
    <name type="common">Jimsonweed</name>
    <name type="synonym">Common thornapple</name>
    <dbReference type="NCBI Taxonomy" id="4076"/>
    <lineage>
        <taxon>Eukaryota</taxon>
        <taxon>Viridiplantae</taxon>
        <taxon>Streptophyta</taxon>
        <taxon>Embryophyta</taxon>
        <taxon>Tracheophyta</taxon>
        <taxon>Spermatophyta</taxon>
        <taxon>Magnoliopsida</taxon>
        <taxon>eudicotyledons</taxon>
        <taxon>Gunneridae</taxon>
        <taxon>Pentapetalae</taxon>
        <taxon>asterids</taxon>
        <taxon>lamiids</taxon>
        <taxon>Solanales</taxon>
        <taxon>Solanaceae</taxon>
        <taxon>Solanoideae</taxon>
        <taxon>Datureae</taxon>
        <taxon>Datura</taxon>
    </lineage>
</organism>
<protein>
    <recommendedName>
        <fullName evidence="4">DUF4378 domain-containing protein</fullName>
    </recommendedName>
</protein>
<evidence type="ECO:0000313" key="3">
    <source>
        <dbReference type="Proteomes" id="UP000823775"/>
    </source>
</evidence>
<dbReference type="EMBL" id="JACEIK010004590">
    <property type="protein sequence ID" value="MCD9645894.1"/>
    <property type="molecule type" value="Genomic_DNA"/>
</dbReference>
<sequence>MSKQLGQFLQEQQEPFTLETYILERGQFGSKHLISDGDFRCCSSSSKFLKRSASCGAKKRRKVIPNCSKIVKSVLNKLITISHSNQKIKNYLASEGHKNTDIADDDKFSSASSTTVFNSCSDSNDAEEADNLSSPQAADDIFLHEKLVSEDRRKLRLDFLEESKQLSPVSVLEETESSDDESPHVKKQECLKAKKQEEFSSTSSVYNSGETSPESQYIKNKKAIQQSRQLLFDCVKEVVENQRNKDPQKEEFQRILGAEQLWELLLQHIWLWSQESINETNIINHLVHSDLLSSFEQSSGVEEVREIGRVVGDLIFVDISNEIVLDMINYSSPR</sequence>
<comment type="caution">
    <text evidence="2">The sequence shown here is derived from an EMBL/GenBank/DDBJ whole genome shotgun (WGS) entry which is preliminary data.</text>
</comment>
<evidence type="ECO:0008006" key="4">
    <source>
        <dbReference type="Google" id="ProtNLM"/>
    </source>
</evidence>
<reference evidence="2 3" key="1">
    <citation type="journal article" date="2021" name="BMC Genomics">
        <title>Datura genome reveals duplications of psychoactive alkaloid biosynthetic genes and high mutation rate following tissue culture.</title>
        <authorList>
            <person name="Rajewski A."/>
            <person name="Carter-House D."/>
            <person name="Stajich J."/>
            <person name="Litt A."/>
        </authorList>
    </citation>
    <scope>NUCLEOTIDE SEQUENCE [LARGE SCALE GENOMIC DNA]</scope>
    <source>
        <strain evidence="2">AR-01</strain>
    </source>
</reference>
<proteinExistence type="predicted"/>
<feature type="region of interest" description="Disordered" evidence="1">
    <location>
        <begin position="170"/>
        <end position="193"/>
    </location>
</feature>
<dbReference type="Proteomes" id="UP000823775">
    <property type="component" value="Unassembled WGS sequence"/>
</dbReference>
<name>A0ABS8VIW0_DATST</name>
<keyword evidence="3" id="KW-1185">Reference proteome</keyword>
<accession>A0ABS8VIW0</accession>
<evidence type="ECO:0000313" key="2">
    <source>
        <dbReference type="EMBL" id="MCD9645894.1"/>
    </source>
</evidence>
<evidence type="ECO:0000256" key="1">
    <source>
        <dbReference type="SAM" id="MobiDB-lite"/>
    </source>
</evidence>
<feature type="compositionally biased region" description="Basic and acidic residues" evidence="1">
    <location>
        <begin position="181"/>
        <end position="193"/>
    </location>
</feature>
<gene>
    <name evidence="2" type="ORF">HAX54_035247</name>
</gene>
<dbReference type="PANTHER" id="PTHR37613:SF4">
    <property type="entry name" value="DUF4378 DOMAIN-CONTAINING PROTEIN"/>
    <property type="match status" value="1"/>
</dbReference>
<dbReference type="PANTHER" id="PTHR37613">
    <property type="entry name" value="DUF4378 DOMAIN PROTEIN"/>
    <property type="match status" value="1"/>
</dbReference>